<organism evidence="2 3">
    <name type="scientific">Gemmata obscuriglobus</name>
    <dbReference type="NCBI Taxonomy" id="114"/>
    <lineage>
        <taxon>Bacteria</taxon>
        <taxon>Pseudomonadati</taxon>
        <taxon>Planctomycetota</taxon>
        <taxon>Planctomycetia</taxon>
        <taxon>Gemmatales</taxon>
        <taxon>Gemmataceae</taxon>
        <taxon>Gemmata</taxon>
    </lineage>
</organism>
<keyword evidence="3" id="KW-1185">Reference proteome</keyword>
<sequence length="418" mass="45949">MSDRPHAVLLYHYFHPDDVISARMFTDLADGLVARGWDVTAIPCNRGCREESIAHPANETHDGVSIRRVWRPPFRQASARGRVLNAAWMLCAWARAAVTLPRRRNEVMIVGTDPVLGVLAALPWWALRWRAGVVHWCHDLYPDAAVAEGMLKAGSLPVRVLNWLLAKAYRRCGVIADLGPCMRERLERYGSHARPVTLTPWALVEPSRPVEADPATRRELFGTAALGLLYSGSFGRAHSHTEFLNLARLLRGAPVGLCFAVRGNRVNELKAAVTPDDANVSFAGFAPEEELERRLGACDLHLVSLRSEWSGAVVPSKFFGALAAGRGVVYAGPPDSAIGRWVTEYRVGWVLTPETLGAVAADLRALAAEPGRLAALRTRCHAAYHEHFSRGRQLDEWDAELRALLPVPAPQPAMARSS</sequence>
<feature type="domain" description="Glycosyltransferase subfamily 4-like N-terminal" evidence="1">
    <location>
        <begin position="22"/>
        <end position="200"/>
    </location>
</feature>
<name>A0A2Z3HFE7_9BACT</name>
<dbReference type="Proteomes" id="UP000245802">
    <property type="component" value="Chromosome"/>
</dbReference>
<dbReference type="GO" id="GO:0016757">
    <property type="term" value="F:glycosyltransferase activity"/>
    <property type="evidence" value="ECO:0007669"/>
    <property type="project" value="UniProtKB-ARBA"/>
</dbReference>
<accession>A0A2Z3HFE7</accession>
<reference evidence="2 3" key="1">
    <citation type="submission" date="2018-01" db="EMBL/GenBank/DDBJ databases">
        <title>G. obscuriglobus.</title>
        <authorList>
            <person name="Franke J."/>
            <person name="Blomberg W."/>
            <person name="Selmecki A."/>
        </authorList>
    </citation>
    <scope>NUCLEOTIDE SEQUENCE [LARGE SCALE GENOMIC DNA]</scope>
    <source>
        <strain evidence="2 3">DSM 5831</strain>
    </source>
</reference>
<proteinExistence type="predicted"/>
<dbReference type="InterPro" id="IPR028098">
    <property type="entry name" value="Glyco_trans_4-like_N"/>
</dbReference>
<evidence type="ECO:0000313" key="3">
    <source>
        <dbReference type="Proteomes" id="UP000245802"/>
    </source>
</evidence>
<dbReference type="AlphaFoldDB" id="A0A2Z3HFE7"/>
<protein>
    <recommendedName>
        <fullName evidence="1">Glycosyltransferase subfamily 4-like N-terminal domain-containing protein</fullName>
    </recommendedName>
</protein>
<gene>
    <name evidence="2" type="ORF">C1280_25735</name>
</gene>
<dbReference type="RefSeq" id="WP_010034442.1">
    <property type="nucleotide sequence ID" value="NZ_CP025958.1"/>
</dbReference>
<dbReference type="Pfam" id="PF13579">
    <property type="entry name" value="Glyco_trans_4_4"/>
    <property type="match status" value="1"/>
</dbReference>
<dbReference type="KEGG" id="gog:C1280_25735"/>
<dbReference type="OrthoDB" id="9811902at2"/>
<dbReference type="CDD" id="cd03794">
    <property type="entry name" value="GT4_WbuB-like"/>
    <property type="match status" value="1"/>
</dbReference>
<dbReference type="Gene3D" id="3.40.50.2000">
    <property type="entry name" value="Glycogen Phosphorylase B"/>
    <property type="match status" value="2"/>
</dbReference>
<dbReference type="SUPFAM" id="SSF53756">
    <property type="entry name" value="UDP-Glycosyltransferase/glycogen phosphorylase"/>
    <property type="match status" value="1"/>
</dbReference>
<evidence type="ECO:0000313" key="2">
    <source>
        <dbReference type="EMBL" id="AWM40070.1"/>
    </source>
</evidence>
<evidence type="ECO:0000259" key="1">
    <source>
        <dbReference type="Pfam" id="PF13579"/>
    </source>
</evidence>
<dbReference type="EMBL" id="CP025958">
    <property type="protein sequence ID" value="AWM40070.1"/>
    <property type="molecule type" value="Genomic_DNA"/>
</dbReference>